<dbReference type="InterPro" id="IPR011527">
    <property type="entry name" value="ABC1_TM_dom"/>
</dbReference>
<dbReference type="Pfam" id="PF00664">
    <property type="entry name" value="ABC_membrane"/>
    <property type="match status" value="1"/>
</dbReference>
<dbReference type="RefSeq" id="WP_183600679.1">
    <property type="nucleotide sequence ID" value="NZ_JACHXK010000005.1"/>
</dbReference>
<dbReference type="EMBL" id="JACHXK010000005">
    <property type="protein sequence ID" value="MBB3110795.1"/>
    <property type="molecule type" value="Genomic_DNA"/>
</dbReference>
<sequence>MQRTQSTIRRIGRYVAEQPLRLISILGLTLLSAGMTLAAPYLLGRALDRYIIPQQFDGFLTICLLLFAVYAVGSLVSWLQAYMLADVAQRTVWQLRRDLFRHLQRLPIPFFVTRTHGELMSRTTNDVENVSTTLNQTLVQMITSLITLVGSFAMMVALNIWLTLVALVTVPLIFFVSKWISGVTKQQFKAQQQHLGRLNSFIEERVSGQKVVALFHQEARTLAQFSEQNEQLRQAGTKAQIYSGLMGPVMNMIGHFGYLLIAGVGGWLTLHDQATVGVIVSFLGYSGQFNRPIRELANQYNLIQSGVAGAERAFEIMDAPSEYGNPAGQTLHSLGSVSGKVEFKDVSFHYAEGKPILKQVSFTADPGQTIALVGPTGAGKTTIVNLIGRFFEHTSGSILIDGKPIELLDRDALRRQIGIVLQDAHLFSGTIADNIRYGKLDATDAQIEAAARQANAHSFISKLPHGYDTQLAAEGGNISHGQRQLITIARAILADPALLVLDEATSSVDTLTELAIQEAMKTLLAGRTSFVIAHRLSTIRGADQILVVQEGGIAERGTHEQLLDRQGLYAELHGKQFQTAATS</sequence>
<name>A0A7W5AXW4_9BACL</name>
<keyword evidence="3" id="KW-1003">Cell membrane</keyword>
<reference evidence="12 13" key="1">
    <citation type="submission" date="2020-08" db="EMBL/GenBank/DDBJ databases">
        <title>Genomic Encyclopedia of Type Strains, Phase III (KMG-III): the genomes of soil and plant-associated and newly described type strains.</title>
        <authorList>
            <person name="Whitman W."/>
        </authorList>
    </citation>
    <scope>NUCLEOTIDE SEQUENCE [LARGE SCALE GENOMIC DNA]</scope>
    <source>
        <strain evidence="12 13">CECT 5862</strain>
    </source>
</reference>
<evidence type="ECO:0000259" key="10">
    <source>
        <dbReference type="PROSITE" id="PS50893"/>
    </source>
</evidence>
<proteinExistence type="predicted"/>
<feature type="transmembrane region" description="Helical" evidence="9">
    <location>
        <begin position="145"/>
        <end position="176"/>
    </location>
</feature>
<dbReference type="FunFam" id="3.40.50.300:FF:000287">
    <property type="entry name" value="Multidrug ABC transporter ATP-binding protein"/>
    <property type="match status" value="1"/>
</dbReference>
<evidence type="ECO:0000256" key="2">
    <source>
        <dbReference type="ARBA" id="ARBA00022448"/>
    </source>
</evidence>
<dbReference type="SMART" id="SM00382">
    <property type="entry name" value="AAA"/>
    <property type="match status" value="1"/>
</dbReference>
<keyword evidence="2" id="KW-0813">Transport</keyword>
<dbReference type="Gene3D" id="1.20.1560.10">
    <property type="entry name" value="ABC transporter type 1, transmembrane domain"/>
    <property type="match status" value="1"/>
</dbReference>
<evidence type="ECO:0000256" key="8">
    <source>
        <dbReference type="ARBA" id="ARBA00023136"/>
    </source>
</evidence>
<dbReference type="InterPro" id="IPR003593">
    <property type="entry name" value="AAA+_ATPase"/>
</dbReference>
<dbReference type="PROSITE" id="PS50893">
    <property type="entry name" value="ABC_TRANSPORTER_2"/>
    <property type="match status" value="1"/>
</dbReference>
<feature type="domain" description="ABC transmembrane type-1" evidence="11">
    <location>
        <begin position="25"/>
        <end position="305"/>
    </location>
</feature>
<evidence type="ECO:0000256" key="6">
    <source>
        <dbReference type="ARBA" id="ARBA00022840"/>
    </source>
</evidence>
<evidence type="ECO:0000256" key="4">
    <source>
        <dbReference type="ARBA" id="ARBA00022692"/>
    </source>
</evidence>
<dbReference type="GO" id="GO:0015421">
    <property type="term" value="F:ABC-type oligopeptide transporter activity"/>
    <property type="evidence" value="ECO:0007669"/>
    <property type="project" value="TreeGrafter"/>
</dbReference>
<dbReference type="InterPro" id="IPR003439">
    <property type="entry name" value="ABC_transporter-like_ATP-bd"/>
</dbReference>
<evidence type="ECO:0000313" key="13">
    <source>
        <dbReference type="Proteomes" id="UP000570361"/>
    </source>
</evidence>
<evidence type="ECO:0000256" key="7">
    <source>
        <dbReference type="ARBA" id="ARBA00022989"/>
    </source>
</evidence>
<organism evidence="12 13">
    <name type="scientific">Paenibacillus phyllosphaerae</name>
    <dbReference type="NCBI Taxonomy" id="274593"/>
    <lineage>
        <taxon>Bacteria</taxon>
        <taxon>Bacillati</taxon>
        <taxon>Bacillota</taxon>
        <taxon>Bacilli</taxon>
        <taxon>Bacillales</taxon>
        <taxon>Paenibacillaceae</taxon>
        <taxon>Paenibacillus</taxon>
    </lineage>
</organism>
<dbReference type="AlphaFoldDB" id="A0A7W5AXW4"/>
<gene>
    <name evidence="12" type="ORF">FHS18_002862</name>
</gene>
<accession>A0A7W5AXW4</accession>
<dbReference type="Pfam" id="PF00005">
    <property type="entry name" value="ABC_tran"/>
    <property type="match status" value="1"/>
</dbReference>
<dbReference type="SUPFAM" id="SSF90123">
    <property type="entry name" value="ABC transporter transmembrane region"/>
    <property type="match status" value="1"/>
</dbReference>
<dbReference type="PANTHER" id="PTHR43394">
    <property type="entry name" value="ATP-DEPENDENT PERMEASE MDL1, MITOCHONDRIAL"/>
    <property type="match status" value="1"/>
</dbReference>
<keyword evidence="13" id="KW-1185">Reference proteome</keyword>
<keyword evidence="7 9" id="KW-1133">Transmembrane helix</keyword>
<dbReference type="InterPro" id="IPR039421">
    <property type="entry name" value="Type_1_exporter"/>
</dbReference>
<comment type="caution">
    <text evidence="12">The sequence shown here is derived from an EMBL/GenBank/DDBJ whole genome shotgun (WGS) entry which is preliminary data.</text>
</comment>
<dbReference type="GO" id="GO:0005524">
    <property type="term" value="F:ATP binding"/>
    <property type="evidence" value="ECO:0007669"/>
    <property type="project" value="UniProtKB-KW"/>
</dbReference>
<dbReference type="GO" id="GO:0005886">
    <property type="term" value="C:plasma membrane"/>
    <property type="evidence" value="ECO:0007669"/>
    <property type="project" value="UniProtKB-SubCell"/>
</dbReference>
<dbReference type="SUPFAM" id="SSF52540">
    <property type="entry name" value="P-loop containing nucleoside triphosphate hydrolases"/>
    <property type="match status" value="1"/>
</dbReference>
<dbReference type="GO" id="GO:0016887">
    <property type="term" value="F:ATP hydrolysis activity"/>
    <property type="evidence" value="ECO:0007669"/>
    <property type="project" value="InterPro"/>
</dbReference>
<dbReference type="PROSITE" id="PS00211">
    <property type="entry name" value="ABC_TRANSPORTER_1"/>
    <property type="match status" value="1"/>
</dbReference>
<comment type="subcellular location">
    <subcellularLocation>
        <location evidence="1">Cell membrane</location>
        <topology evidence="1">Multi-pass membrane protein</topology>
    </subcellularLocation>
</comment>
<evidence type="ECO:0000256" key="1">
    <source>
        <dbReference type="ARBA" id="ARBA00004651"/>
    </source>
</evidence>
<dbReference type="InterPro" id="IPR017871">
    <property type="entry name" value="ABC_transporter-like_CS"/>
</dbReference>
<feature type="transmembrane region" description="Helical" evidence="9">
    <location>
        <begin position="20"/>
        <end position="39"/>
    </location>
</feature>
<feature type="transmembrane region" description="Helical" evidence="9">
    <location>
        <begin position="59"/>
        <end position="79"/>
    </location>
</feature>
<evidence type="ECO:0000259" key="11">
    <source>
        <dbReference type="PROSITE" id="PS50929"/>
    </source>
</evidence>
<evidence type="ECO:0000256" key="9">
    <source>
        <dbReference type="SAM" id="Phobius"/>
    </source>
</evidence>
<evidence type="ECO:0000313" key="12">
    <source>
        <dbReference type="EMBL" id="MBB3110795.1"/>
    </source>
</evidence>
<feature type="domain" description="ABC transporter" evidence="10">
    <location>
        <begin position="341"/>
        <end position="575"/>
    </location>
</feature>
<dbReference type="Gene3D" id="3.40.50.300">
    <property type="entry name" value="P-loop containing nucleotide triphosphate hydrolases"/>
    <property type="match status" value="1"/>
</dbReference>
<keyword evidence="8 9" id="KW-0472">Membrane</keyword>
<evidence type="ECO:0000256" key="3">
    <source>
        <dbReference type="ARBA" id="ARBA00022475"/>
    </source>
</evidence>
<protein>
    <submittedName>
        <fullName evidence="12">ATP-binding cassette subfamily B protein</fullName>
    </submittedName>
</protein>
<dbReference type="CDD" id="cd18547">
    <property type="entry name" value="ABC_6TM_Tm288_like"/>
    <property type="match status" value="1"/>
</dbReference>
<dbReference type="PANTHER" id="PTHR43394:SF1">
    <property type="entry name" value="ATP-BINDING CASSETTE SUB-FAMILY B MEMBER 10, MITOCHONDRIAL"/>
    <property type="match status" value="1"/>
</dbReference>
<dbReference type="FunFam" id="1.20.1560.10:FF:000011">
    <property type="entry name" value="Multidrug ABC transporter ATP-binding protein"/>
    <property type="match status" value="1"/>
</dbReference>
<dbReference type="InterPro" id="IPR027417">
    <property type="entry name" value="P-loop_NTPase"/>
</dbReference>
<dbReference type="PROSITE" id="PS50929">
    <property type="entry name" value="ABC_TM1F"/>
    <property type="match status" value="1"/>
</dbReference>
<keyword evidence="5" id="KW-0547">Nucleotide-binding</keyword>
<keyword evidence="6 12" id="KW-0067">ATP-binding</keyword>
<dbReference type="InterPro" id="IPR036640">
    <property type="entry name" value="ABC1_TM_sf"/>
</dbReference>
<keyword evidence="4 9" id="KW-0812">Transmembrane</keyword>
<dbReference type="Proteomes" id="UP000570361">
    <property type="component" value="Unassembled WGS sequence"/>
</dbReference>
<evidence type="ECO:0000256" key="5">
    <source>
        <dbReference type="ARBA" id="ARBA00022741"/>
    </source>
</evidence>